<reference evidence="1 2" key="1">
    <citation type="journal article" date="2018" name="Nat. Biotechnol.">
        <title>A standardized bacterial taxonomy based on genome phylogeny substantially revises the tree of life.</title>
        <authorList>
            <person name="Parks D.H."/>
            <person name="Chuvochina M."/>
            <person name="Waite D.W."/>
            <person name="Rinke C."/>
            <person name="Skarshewski A."/>
            <person name="Chaumeil P.A."/>
            <person name="Hugenholtz P."/>
        </authorList>
    </citation>
    <scope>NUCLEOTIDE SEQUENCE [LARGE SCALE GENOMIC DNA]</scope>
    <source>
        <strain evidence="1">UBA10045</strain>
    </source>
</reference>
<sequence length="126" mass="14855">MLAPDEKDMFEVLEKQQQHQRQVDRVFKIVLPITAFLLSVICANMNWTSWLGTFIILTIAFYAVGIKRLPLWHWLVIVLIYCLIDNFLTYKTLHISGLSRQFGTMFIFLGIVGIGRPYFDRWLMKK</sequence>
<evidence type="ECO:0000313" key="1">
    <source>
        <dbReference type="EMBL" id="HCM32034.1"/>
    </source>
</evidence>
<dbReference type="AlphaFoldDB" id="A0A2T1IY03"/>
<comment type="caution">
    <text evidence="1">The sequence shown here is derived from an EMBL/GenBank/DDBJ whole genome shotgun (WGS) entry which is preliminary data.</text>
</comment>
<gene>
    <name evidence="1" type="ORF">DIC32_11575</name>
</gene>
<accession>A0A2T1IY03</accession>
<dbReference type="EMBL" id="DPXL01000147">
    <property type="protein sequence ID" value="HCM32034.1"/>
    <property type="molecule type" value="Genomic_DNA"/>
</dbReference>
<dbReference type="STRING" id="40216.GCA_001917365_00872"/>
<protein>
    <submittedName>
        <fullName evidence="1">Uncharacterized protein</fullName>
    </submittedName>
</protein>
<dbReference type="RefSeq" id="WP_005022921.1">
    <property type="nucleotide sequence ID" value="NZ_CP038022.1"/>
</dbReference>
<organism evidence="1 2">
    <name type="scientific">Acinetobacter radioresistens</name>
    <dbReference type="NCBI Taxonomy" id="40216"/>
    <lineage>
        <taxon>Bacteria</taxon>
        <taxon>Pseudomonadati</taxon>
        <taxon>Pseudomonadota</taxon>
        <taxon>Gammaproteobacteria</taxon>
        <taxon>Moraxellales</taxon>
        <taxon>Moraxellaceae</taxon>
        <taxon>Acinetobacter</taxon>
    </lineage>
</organism>
<dbReference type="Proteomes" id="UP000262257">
    <property type="component" value="Unassembled WGS sequence"/>
</dbReference>
<evidence type="ECO:0000313" key="2">
    <source>
        <dbReference type="Proteomes" id="UP000262257"/>
    </source>
</evidence>
<proteinExistence type="predicted"/>
<name>A0A2T1IY03_ACIRA</name>